<evidence type="ECO:0000256" key="2">
    <source>
        <dbReference type="SAM" id="MobiDB-lite"/>
    </source>
</evidence>
<feature type="compositionally biased region" description="Basic and acidic residues" evidence="2">
    <location>
        <begin position="279"/>
        <end position="291"/>
    </location>
</feature>
<proteinExistence type="predicted"/>
<feature type="region of interest" description="Disordered" evidence="2">
    <location>
        <begin position="305"/>
        <end position="331"/>
    </location>
</feature>
<feature type="region of interest" description="Disordered" evidence="2">
    <location>
        <begin position="350"/>
        <end position="411"/>
    </location>
</feature>
<keyword evidence="4" id="KW-1185">Reference proteome</keyword>
<sequence>SILLRSRNCGGNDAYDSSSGSMVEILSQRLTHMEEQLELLKSVLKDATNQLKCKEREITSLQNQNVDTLNLTLYADGMQLESNPFRNKELQAHFYPNDPVQKLRSLLNTRGLNYDVTVTPKSKSSAGSIKEILSATKDAPLIVSKANENEDLLNLSQSKPDLDNQNSKNTDQTDKEKENTLNASYKSIPPGLIEKLIQENPMETGVSRRLDESSSLTELSKDISSRQGSIDSHASLKIGKRSKTNSSEDKRQTSDNSMSPLAMILAQSPSRNTSLKNQPDFKEPPKPSERAECLSKYLSGSSLHKSSFKISSPLPRKNVAPPQKDISPIPREVKKATSLEHAIISTLIEGKSQTNRKSDASHQVNKGKVQETQSTIKQKIIKLRGKPGKSKARNQKVGGEIAAPGASAKIN</sequence>
<feature type="region of interest" description="Disordered" evidence="2">
    <location>
        <begin position="203"/>
        <end position="291"/>
    </location>
</feature>
<organism evidence="3 4">
    <name type="scientific">Nesidiocoris tenuis</name>
    <dbReference type="NCBI Taxonomy" id="355587"/>
    <lineage>
        <taxon>Eukaryota</taxon>
        <taxon>Metazoa</taxon>
        <taxon>Ecdysozoa</taxon>
        <taxon>Arthropoda</taxon>
        <taxon>Hexapoda</taxon>
        <taxon>Insecta</taxon>
        <taxon>Pterygota</taxon>
        <taxon>Neoptera</taxon>
        <taxon>Paraneoptera</taxon>
        <taxon>Hemiptera</taxon>
        <taxon>Heteroptera</taxon>
        <taxon>Panheteroptera</taxon>
        <taxon>Cimicomorpha</taxon>
        <taxon>Miridae</taxon>
        <taxon>Dicyphina</taxon>
        <taxon>Nesidiocoris</taxon>
    </lineage>
</organism>
<gene>
    <name evidence="3" type="ORF">NTEN_LOCUS22774</name>
</gene>
<feature type="compositionally biased region" description="Polar residues" evidence="2">
    <location>
        <begin position="267"/>
        <end position="277"/>
    </location>
</feature>
<feature type="coiled-coil region" evidence="1">
    <location>
        <begin position="23"/>
        <end position="64"/>
    </location>
</feature>
<dbReference type="Proteomes" id="UP000479000">
    <property type="component" value="Unassembled WGS sequence"/>
</dbReference>
<feature type="region of interest" description="Disordered" evidence="2">
    <location>
        <begin position="155"/>
        <end position="187"/>
    </location>
</feature>
<evidence type="ECO:0000313" key="4">
    <source>
        <dbReference type="Proteomes" id="UP000479000"/>
    </source>
</evidence>
<accession>A0A6H5HL67</accession>
<evidence type="ECO:0000313" key="3">
    <source>
        <dbReference type="EMBL" id="CAB0019062.1"/>
    </source>
</evidence>
<protein>
    <submittedName>
        <fullName evidence="3">Uncharacterized protein</fullName>
    </submittedName>
</protein>
<dbReference type="AlphaFoldDB" id="A0A6H5HL67"/>
<reference evidence="3 4" key="1">
    <citation type="submission" date="2020-02" db="EMBL/GenBank/DDBJ databases">
        <authorList>
            <person name="Ferguson B K."/>
        </authorList>
    </citation>
    <scope>NUCLEOTIDE SEQUENCE [LARGE SCALE GENOMIC DNA]</scope>
</reference>
<dbReference type="EMBL" id="CADCXU010033712">
    <property type="protein sequence ID" value="CAB0019062.1"/>
    <property type="molecule type" value="Genomic_DNA"/>
</dbReference>
<feature type="compositionally biased region" description="Polar residues" evidence="2">
    <location>
        <begin position="155"/>
        <end position="170"/>
    </location>
</feature>
<name>A0A6H5HL67_9HEMI</name>
<keyword evidence="1" id="KW-0175">Coiled coil</keyword>
<evidence type="ECO:0000256" key="1">
    <source>
        <dbReference type="SAM" id="Coils"/>
    </source>
</evidence>
<feature type="non-terminal residue" evidence="3">
    <location>
        <position position="1"/>
    </location>
</feature>
<feature type="compositionally biased region" description="Basic residues" evidence="2">
    <location>
        <begin position="379"/>
        <end position="394"/>
    </location>
</feature>